<feature type="signal peptide" evidence="4">
    <location>
        <begin position="1"/>
        <end position="20"/>
    </location>
</feature>
<dbReference type="Pfam" id="PF13531">
    <property type="entry name" value="SBP_bac_11"/>
    <property type="match status" value="1"/>
</dbReference>
<gene>
    <name evidence="5" type="ORF">ISN26_04170</name>
</gene>
<dbReference type="GO" id="GO:0046872">
    <property type="term" value="F:metal ion binding"/>
    <property type="evidence" value="ECO:0007669"/>
    <property type="project" value="UniProtKB-KW"/>
</dbReference>
<dbReference type="EMBL" id="JADHEI010000033">
    <property type="protein sequence ID" value="MBF2735266.1"/>
    <property type="molecule type" value="Genomic_DNA"/>
</dbReference>
<accession>A0A930Y2U6</accession>
<evidence type="ECO:0000256" key="3">
    <source>
        <dbReference type="PIRSR" id="PIRSR002825-1"/>
    </source>
</evidence>
<dbReference type="Proteomes" id="UP000604381">
    <property type="component" value="Unassembled WGS sequence"/>
</dbReference>
<name>A0A930Y2U6_9GAMM</name>
<keyword evidence="3" id="KW-0408">Iron</keyword>
<proteinExistence type="inferred from homology"/>
<feature type="binding site" evidence="3">
    <location>
        <position position="217"/>
    </location>
    <ligand>
        <name>Fe cation</name>
        <dbReference type="ChEBI" id="CHEBI:24875"/>
    </ligand>
</feature>
<dbReference type="SUPFAM" id="SSF53850">
    <property type="entry name" value="Periplasmic binding protein-like II"/>
    <property type="match status" value="1"/>
</dbReference>
<dbReference type="PANTHER" id="PTHR30006:SF15">
    <property type="entry name" value="IRON-UTILIZATION PERIPLASMIC PROTEIN"/>
    <property type="match status" value="1"/>
</dbReference>
<dbReference type="AlphaFoldDB" id="A0A930Y2U6"/>
<feature type="binding site" evidence="3">
    <location>
        <position position="216"/>
    </location>
    <ligand>
        <name>Fe cation</name>
        <dbReference type="ChEBI" id="CHEBI:24875"/>
    </ligand>
</feature>
<keyword evidence="6" id="KW-1185">Reference proteome</keyword>
<reference evidence="5" key="1">
    <citation type="submission" date="2020-10" db="EMBL/GenBank/DDBJ databases">
        <title>An improved Amphimedon queenslandica hologenome assembly reveals how three proteobacterial symbionts can extend the metabolic phenotypic of their marine sponge host.</title>
        <authorList>
            <person name="Degnan B."/>
            <person name="Degnan S."/>
            <person name="Xiang X."/>
        </authorList>
    </citation>
    <scope>NUCLEOTIDE SEQUENCE</scope>
    <source>
        <strain evidence="5">AqS2</strain>
    </source>
</reference>
<dbReference type="InterPro" id="IPR026045">
    <property type="entry name" value="Ferric-bd"/>
</dbReference>
<dbReference type="PANTHER" id="PTHR30006">
    <property type="entry name" value="THIAMINE-BINDING PERIPLASMIC PROTEIN-RELATED"/>
    <property type="match status" value="1"/>
</dbReference>
<dbReference type="Gene3D" id="3.40.190.10">
    <property type="entry name" value="Periplasmic binding protein-like II"/>
    <property type="match status" value="2"/>
</dbReference>
<evidence type="ECO:0000256" key="1">
    <source>
        <dbReference type="ARBA" id="ARBA00008520"/>
    </source>
</evidence>
<dbReference type="PIRSF" id="PIRSF002825">
    <property type="entry name" value="CfbpA"/>
    <property type="match status" value="1"/>
</dbReference>
<comment type="caution">
    <text evidence="5">The sequence shown here is derived from an EMBL/GenBank/DDBJ whole genome shotgun (WGS) entry which is preliminary data.</text>
</comment>
<evidence type="ECO:0000313" key="5">
    <source>
        <dbReference type="EMBL" id="MBF2735266.1"/>
    </source>
</evidence>
<organism evidence="5 6">
    <name type="scientific">Candidatus Amphirhobacter heronislandensis</name>
    <dbReference type="NCBI Taxonomy" id="1732024"/>
    <lineage>
        <taxon>Bacteria</taxon>
        <taxon>Pseudomonadati</taxon>
        <taxon>Pseudomonadota</taxon>
        <taxon>Gammaproteobacteria</taxon>
        <taxon>Candidatus Tethybacterales</taxon>
        <taxon>Candidatus Tethybacteraceae</taxon>
        <taxon>Candidatus Amphirhobacter</taxon>
    </lineage>
</organism>
<evidence type="ECO:0000256" key="4">
    <source>
        <dbReference type="SAM" id="SignalP"/>
    </source>
</evidence>
<evidence type="ECO:0000313" key="6">
    <source>
        <dbReference type="Proteomes" id="UP000604381"/>
    </source>
</evidence>
<sequence>MKTQAGAVAAAAVMMAAALAAPPVRADEVNVYTERQEVFLRDVFAGFTAATGVKVNALYLANGAIERLASEGEHTVADVVIVADVGRLQELEDRGLTQEIDAGVIGAAPHSDARQWVALTRRLRVLFVPQDSPAAAEEMAGLAAARWRGGLCLRSGFHPYNVALFANYLGLHGEQEARALIDGVKANLARRPQGNDRAQIKGVASGQCKAAVANLYYYHKMLAGDDAAERKAAEAVRWLPLRMDAEGVHANVSGGAIARHSKRPAAAARLLEYMLSAEAQRIYAAANGELPVRRDVAMPAALQAAAALPVNGLPIGRIASLRPAAAALVAEAAFDD</sequence>
<evidence type="ECO:0000256" key="2">
    <source>
        <dbReference type="ARBA" id="ARBA00022729"/>
    </source>
</evidence>
<dbReference type="GO" id="GO:0030288">
    <property type="term" value="C:outer membrane-bounded periplasmic space"/>
    <property type="evidence" value="ECO:0007669"/>
    <property type="project" value="TreeGrafter"/>
</dbReference>
<protein>
    <submittedName>
        <fullName evidence="5">Extracellular solute-binding protein</fullName>
    </submittedName>
</protein>
<comment type="similarity">
    <text evidence="1">Belongs to the bacterial solute-binding protein 1 family.</text>
</comment>
<keyword evidence="2 4" id="KW-0732">Signal</keyword>
<feature type="chain" id="PRO_5037626181" evidence="4">
    <location>
        <begin position="21"/>
        <end position="336"/>
    </location>
</feature>
<keyword evidence="3" id="KW-0479">Metal-binding</keyword>